<dbReference type="GO" id="GO:0001228">
    <property type="term" value="F:DNA-binding transcription activator activity, RNA polymerase II-specific"/>
    <property type="evidence" value="ECO:0007669"/>
    <property type="project" value="TreeGrafter"/>
</dbReference>
<sequence>MNLQRPLAAEGSVSAGSQGEGDFNPIVQPVVLTGKKRPGPKRDSKPAPSEKLERNRQAQRTHRERKEQYTKDLELELSRLRELFVNTARERDAAHQERDEALKARDHLLEENRRLKNALQMSSSTAGTDSGYDGITMSGTSTRTNSISFSGGLSTNLSQSVLPGAGFVNEQQQPKMNIWELSETRGFASDGPLQTTPPIKTEFREGSAQSSAGSLMPSQPSAAVEIDYDELALDFVLTLERPCMGHLQYLTVRAHNFPQCPQSEMPGQPMEVPDDGENQHISGHALMATAPPYSHIMDHPADRYPNELPQVQREDLLRLLNLSSQLQVTEAELPPVKAWIRVMQDERFKMLSAENFARLKATLARKVHCYRFGAVLEEQDIADAMQAILNVGNGPFNVLPAAGPALA</sequence>
<name>A0A2D3UTB0_9PEZI</name>
<evidence type="ECO:0000256" key="2">
    <source>
        <dbReference type="ARBA" id="ARBA00023242"/>
    </source>
</evidence>
<feature type="domain" description="BZIP" evidence="4">
    <location>
        <begin position="51"/>
        <end position="65"/>
    </location>
</feature>
<dbReference type="PANTHER" id="PTHR40621">
    <property type="entry name" value="TRANSCRIPTION FACTOR KAPC-RELATED"/>
    <property type="match status" value="1"/>
</dbReference>
<dbReference type="RefSeq" id="XP_023621934.1">
    <property type="nucleotide sequence ID" value="XM_023766166.1"/>
</dbReference>
<dbReference type="EMBL" id="FJUY01000001">
    <property type="protein sequence ID" value="CZT15037.1"/>
    <property type="molecule type" value="Genomic_DNA"/>
</dbReference>
<evidence type="ECO:0000313" key="5">
    <source>
        <dbReference type="EMBL" id="CZT15037.1"/>
    </source>
</evidence>
<keyword evidence="2" id="KW-0539">Nucleus</keyword>
<protein>
    <recommendedName>
        <fullName evidence="4">BZIP domain-containing protein</fullName>
    </recommendedName>
</protein>
<dbReference type="OrthoDB" id="2590011at2759"/>
<feature type="compositionally biased region" description="Basic and acidic residues" evidence="3">
    <location>
        <begin position="40"/>
        <end position="56"/>
    </location>
</feature>
<proteinExistence type="predicted"/>
<dbReference type="AlphaFoldDB" id="A0A2D3UTB0"/>
<reference evidence="5 6" key="1">
    <citation type="submission" date="2016-03" db="EMBL/GenBank/DDBJ databases">
        <authorList>
            <person name="Ploux O."/>
        </authorList>
    </citation>
    <scope>NUCLEOTIDE SEQUENCE [LARGE SCALE GENOMIC DNA]</scope>
    <source>
        <strain evidence="5 6">URUG2</strain>
    </source>
</reference>
<dbReference type="PROSITE" id="PS00036">
    <property type="entry name" value="BZIP_BASIC"/>
    <property type="match status" value="1"/>
</dbReference>
<dbReference type="Gene3D" id="1.20.5.170">
    <property type="match status" value="1"/>
</dbReference>
<dbReference type="GO" id="GO:0000976">
    <property type="term" value="F:transcription cis-regulatory region binding"/>
    <property type="evidence" value="ECO:0007669"/>
    <property type="project" value="InterPro"/>
</dbReference>
<dbReference type="GO" id="GO:0090575">
    <property type="term" value="C:RNA polymerase II transcription regulator complex"/>
    <property type="evidence" value="ECO:0007669"/>
    <property type="project" value="TreeGrafter"/>
</dbReference>
<dbReference type="CDD" id="cd14688">
    <property type="entry name" value="bZIP_YAP"/>
    <property type="match status" value="1"/>
</dbReference>
<keyword evidence="6" id="KW-1185">Reference proteome</keyword>
<feature type="region of interest" description="Disordered" evidence="3">
    <location>
        <begin position="1"/>
        <end position="70"/>
    </location>
</feature>
<gene>
    <name evidence="5" type="ORF">RCC_00947</name>
</gene>
<dbReference type="InterPro" id="IPR050936">
    <property type="entry name" value="AP-1-like"/>
</dbReference>
<evidence type="ECO:0000256" key="3">
    <source>
        <dbReference type="SAM" id="MobiDB-lite"/>
    </source>
</evidence>
<dbReference type="InterPro" id="IPR004827">
    <property type="entry name" value="bZIP"/>
</dbReference>
<organism evidence="5 6">
    <name type="scientific">Ramularia collo-cygni</name>
    <dbReference type="NCBI Taxonomy" id="112498"/>
    <lineage>
        <taxon>Eukaryota</taxon>
        <taxon>Fungi</taxon>
        <taxon>Dikarya</taxon>
        <taxon>Ascomycota</taxon>
        <taxon>Pezizomycotina</taxon>
        <taxon>Dothideomycetes</taxon>
        <taxon>Dothideomycetidae</taxon>
        <taxon>Mycosphaerellales</taxon>
        <taxon>Mycosphaerellaceae</taxon>
        <taxon>Ramularia</taxon>
    </lineage>
</organism>
<comment type="subcellular location">
    <subcellularLocation>
        <location evidence="1">Nucleus</location>
    </subcellularLocation>
</comment>
<dbReference type="PANTHER" id="PTHR40621:SF6">
    <property type="entry name" value="AP-1-LIKE TRANSCRIPTION FACTOR YAP1-RELATED"/>
    <property type="match status" value="1"/>
</dbReference>
<evidence type="ECO:0000313" key="6">
    <source>
        <dbReference type="Proteomes" id="UP000225277"/>
    </source>
</evidence>
<dbReference type="Proteomes" id="UP000225277">
    <property type="component" value="Unassembled WGS sequence"/>
</dbReference>
<accession>A0A2D3UTB0</accession>
<dbReference type="InterPro" id="IPR046347">
    <property type="entry name" value="bZIP_sf"/>
</dbReference>
<evidence type="ECO:0000259" key="4">
    <source>
        <dbReference type="PROSITE" id="PS00036"/>
    </source>
</evidence>
<evidence type="ECO:0000256" key="1">
    <source>
        <dbReference type="ARBA" id="ARBA00004123"/>
    </source>
</evidence>
<dbReference type="GeneID" id="35596273"/>
<dbReference type="SUPFAM" id="SSF57959">
    <property type="entry name" value="Leucine zipper domain"/>
    <property type="match status" value="1"/>
</dbReference>